<evidence type="ECO:0000256" key="13">
    <source>
        <dbReference type="ARBA" id="ARBA00038429"/>
    </source>
</evidence>
<evidence type="ECO:0000256" key="14">
    <source>
        <dbReference type="ARBA" id="ARBA00041069"/>
    </source>
</evidence>
<dbReference type="InterPro" id="IPR013783">
    <property type="entry name" value="Ig-like_fold"/>
</dbReference>
<evidence type="ECO:0000259" key="18">
    <source>
        <dbReference type="Pfam" id="PF17786"/>
    </source>
</evidence>
<dbReference type="RefSeq" id="WP_184676720.1">
    <property type="nucleotide sequence ID" value="NZ_JACHGY010000001.1"/>
</dbReference>
<evidence type="ECO:0000256" key="4">
    <source>
        <dbReference type="ARBA" id="ARBA00004740"/>
    </source>
</evidence>
<keyword evidence="8" id="KW-0732">Signal</keyword>
<comment type="subcellular location">
    <subcellularLocation>
        <location evidence="2">Lysosome</location>
    </subcellularLocation>
    <subcellularLocation>
        <location evidence="3">Secreted</location>
    </subcellularLocation>
</comment>
<evidence type="ECO:0000256" key="7">
    <source>
        <dbReference type="ARBA" id="ARBA00022525"/>
    </source>
</evidence>
<evidence type="ECO:0000256" key="10">
    <source>
        <dbReference type="ARBA" id="ARBA00023180"/>
    </source>
</evidence>
<dbReference type="Gene3D" id="3.20.20.80">
    <property type="entry name" value="Glycosidases"/>
    <property type="match status" value="1"/>
</dbReference>
<sequence>MTANLTSHADTAQVLDLGGTWSLRSKDGQYDLPGQVPGCVHADLLAAGLVPDPYYRMNEHQVQWVGKTDWVYERVFDVSKDWLSYNCVALDCEGLDTLARVVVNGEECGAANNMFRRWRFDVRQALVAGENSIQVFFESSVNYSLEKIKQAPIPHVFWDLPDAKGRAWIRKQQSQFGWDWGPMIVTSGIHAPIRLVALDTPRLERVGVRQQHSQKGVVVRVEAPLSQFEGYSALRSKIKITRLGMEVASCDVESKDGVLDAELLIEQPELWWPAGMGEQPLYDVEIELRDELGGVFDVARRHIGLREFKLVREADEWGESFAFEANGRRFFAKGANWIPADVIPSRIPKGRIRSLLGDAVDANMNMIRVWGGGVYESEEFYDICDELGLCVWQDFMFACAPYPTTDPSFIENVRQEAIQATQRLNHRASICLWCGNNELEWLNMADTPGNGKMSWEQYLPFFDFDGMLGTVVKENAPDTTYWPCSPLKTIGDRIDVMDERSGDNHVWGVWHSGEDIDWYRETAPRFASEFGFQGFPEPKTMAAVIDHSLGDGNLCSQVVDHRQRAGAGTGRIMYDLARWFKLPHDFEHTLWLTQILQSHCVQTAVEHWRRCAPRTMGALYWQLNDVWPGPSWSSIDYYGRWKGLHYVMRRSFAPRLLSVVSAKDGVVEVHLTHEESRWVKGRLTWTLTALTGEAIKSGEAEITAKPMMGRPVYWIDLADQLAEYGKSSVALWLEFEPEDAQDVLSANLFFERPKHMGLSNPELAVVGCEANKSGFDVTIKAERCAAWVWLTHPEVDLRCSDNFFHLRGGQPKTVHVKVNQPLDHEQFIQKLEVKHLLNTYAN</sequence>
<accession>A0A7X0H4G5</accession>
<dbReference type="GO" id="GO:0005764">
    <property type="term" value="C:lysosome"/>
    <property type="evidence" value="ECO:0007669"/>
    <property type="project" value="UniProtKB-SubCell"/>
</dbReference>
<dbReference type="Pfam" id="PF17753">
    <property type="entry name" value="Ig_mannosidase"/>
    <property type="match status" value="1"/>
</dbReference>
<keyword evidence="12 20" id="KW-0326">Glycosidase</keyword>
<dbReference type="InterPro" id="IPR008979">
    <property type="entry name" value="Galactose-bd-like_sf"/>
</dbReference>
<dbReference type="FunFam" id="3.20.20.80:FF:000050">
    <property type="entry name" value="Beta-mannosidase B"/>
    <property type="match status" value="1"/>
</dbReference>
<dbReference type="Pfam" id="PF00703">
    <property type="entry name" value="Glyco_hydro_2"/>
    <property type="match status" value="1"/>
</dbReference>
<feature type="domain" description="Beta-mannosidase Ig-fold" evidence="17">
    <location>
        <begin position="758"/>
        <end position="838"/>
    </location>
</feature>
<feature type="domain" description="Beta-mannosidase-like galactose-binding" evidence="19">
    <location>
        <begin position="21"/>
        <end position="190"/>
    </location>
</feature>
<evidence type="ECO:0000256" key="6">
    <source>
        <dbReference type="ARBA" id="ARBA00012754"/>
    </source>
</evidence>
<dbReference type="EMBL" id="JACHGY010000001">
    <property type="protein sequence ID" value="MBB6429128.1"/>
    <property type="molecule type" value="Genomic_DNA"/>
</dbReference>
<dbReference type="GO" id="GO:0005576">
    <property type="term" value="C:extracellular region"/>
    <property type="evidence" value="ECO:0007669"/>
    <property type="project" value="UniProtKB-SubCell"/>
</dbReference>
<evidence type="ECO:0000256" key="8">
    <source>
        <dbReference type="ARBA" id="ARBA00022729"/>
    </source>
</evidence>
<evidence type="ECO:0000259" key="17">
    <source>
        <dbReference type="Pfam" id="PF17753"/>
    </source>
</evidence>
<dbReference type="EC" id="3.2.1.25" evidence="6"/>
<dbReference type="InterPro" id="IPR041447">
    <property type="entry name" value="Mannosidase_ig"/>
</dbReference>
<dbReference type="GO" id="GO:0004567">
    <property type="term" value="F:beta-mannosidase activity"/>
    <property type="evidence" value="ECO:0007669"/>
    <property type="project" value="UniProtKB-EC"/>
</dbReference>
<evidence type="ECO:0000256" key="9">
    <source>
        <dbReference type="ARBA" id="ARBA00022801"/>
    </source>
</evidence>
<comment type="catalytic activity">
    <reaction evidence="1">
        <text>Hydrolysis of terminal, non-reducing beta-D-mannose residues in beta-D-mannosides.</text>
        <dbReference type="EC" id="3.2.1.25"/>
    </reaction>
</comment>
<comment type="similarity">
    <text evidence="13">Belongs to the glycosyl hydrolase 2 family. Beta-mannosidase B subfamily.</text>
</comment>
<keyword evidence="7" id="KW-0964">Secreted</keyword>
<dbReference type="Gene3D" id="2.60.40.10">
    <property type="entry name" value="Immunoglobulins"/>
    <property type="match status" value="2"/>
</dbReference>
<dbReference type="Pfam" id="PF17786">
    <property type="entry name" value="Mannosidase_ig"/>
    <property type="match status" value="1"/>
</dbReference>
<evidence type="ECO:0000313" key="21">
    <source>
        <dbReference type="Proteomes" id="UP000541810"/>
    </source>
</evidence>
<comment type="pathway">
    <text evidence="4">Glycan metabolism; N-glycan degradation.</text>
</comment>
<feature type="domain" description="Glycoside hydrolase family 2 immunoglobulin-like beta-sandwich" evidence="16">
    <location>
        <begin position="205"/>
        <end position="306"/>
    </location>
</feature>
<evidence type="ECO:0000256" key="11">
    <source>
        <dbReference type="ARBA" id="ARBA00023228"/>
    </source>
</evidence>
<dbReference type="PANTHER" id="PTHR43730:SF1">
    <property type="entry name" value="BETA-MANNOSIDASE"/>
    <property type="match status" value="1"/>
</dbReference>
<dbReference type="Pfam" id="PF22666">
    <property type="entry name" value="Glyco_hydro_2_N2"/>
    <property type="match status" value="1"/>
</dbReference>
<dbReference type="FunFam" id="2.60.120.260:FF:000060">
    <property type="entry name" value="Probable beta-mannosidase"/>
    <property type="match status" value="1"/>
</dbReference>
<dbReference type="GO" id="GO:0006516">
    <property type="term" value="P:glycoprotein catabolic process"/>
    <property type="evidence" value="ECO:0007669"/>
    <property type="project" value="TreeGrafter"/>
</dbReference>
<name>A0A7X0H4G5_9BACT</name>
<comment type="subunit">
    <text evidence="5">Homodimer.</text>
</comment>
<dbReference type="InterPro" id="IPR041625">
    <property type="entry name" value="Beta-mannosidase_Ig"/>
</dbReference>
<evidence type="ECO:0000256" key="5">
    <source>
        <dbReference type="ARBA" id="ARBA00011738"/>
    </source>
</evidence>
<keyword evidence="21" id="KW-1185">Reference proteome</keyword>
<dbReference type="InterPro" id="IPR050887">
    <property type="entry name" value="Beta-mannosidase_GH2"/>
</dbReference>
<protein>
    <recommendedName>
        <fullName evidence="14">Beta-mannosidase B</fullName>
        <ecNumber evidence="6">3.2.1.25</ecNumber>
    </recommendedName>
    <alternativeName>
        <fullName evidence="15">Mannanase B</fullName>
    </alternativeName>
</protein>
<dbReference type="InterPro" id="IPR036156">
    <property type="entry name" value="Beta-gal/glucu_dom_sf"/>
</dbReference>
<evidence type="ECO:0000256" key="1">
    <source>
        <dbReference type="ARBA" id="ARBA00000829"/>
    </source>
</evidence>
<dbReference type="InterPro" id="IPR017853">
    <property type="entry name" value="GH"/>
</dbReference>
<dbReference type="PANTHER" id="PTHR43730">
    <property type="entry name" value="BETA-MANNOSIDASE"/>
    <property type="match status" value="1"/>
</dbReference>
<feature type="domain" description="Mannosidase Ig/CBM-like" evidence="18">
    <location>
        <begin position="666"/>
        <end position="755"/>
    </location>
</feature>
<evidence type="ECO:0000259" key="16">
    <source>
        <dbReference type="Pfam" id="PF00703"/>
    </source>
</evidence>
<evidence type="ECO:0000256" key="3">
    <source>
        <dbReference type="ARBA" id="ARBA00004613"/>
    </source>
</evidence>
<comment type="caution">
    <text evidence="20">The sequence shown here is derived from an EMBL/GenBank/DDBJ whole genome shotgun (WGS) entry which is preliminary data.</text>
</comment>
<dbReference type="SUPFAM" id="SSF49785">
    <property type="entry name" value="Galactose-binding domain-like"/>
    <property type="match status" value="1"/>
</dbReference>
<evidence type="ECO:0000256" key="12">
    <source>
        <dbReference type="ARBA" id="ARBA00023295"/>
    </source>
</evidence>
<evidence type="ECO:0000259" key="19">
    <source>
        <dbReference type="Pfam" id="PF22666"/>
    </source>
</evidence>
<keyword evidence="10" id="KW-0325">Glycoprotein</keyword>
<dbReference type="SUPFAM" id="SSF51445">
    <property type="entry name" value="(Trans)glycosidases"/>
    <property type="match status" value="1"/>
</dbReference>
<dbReference type="SUPFAM" id="SSF49303">
    <property type="entry name" value="beta-Galactosidase/glucuronidase domain"/>
    <property type="match status" value="2"/>
</dbReference>
<dbReference type="InterPro" id="IPR054593">
    <property type="entry name" value="Beta-mannosidase-like_N2"/>
</dbReference>
<dbReference type="InterPro" id="IPR006102">
    <property type="entry name" value="Ig-like_GH2"/>
</dbReference>
<dbReference type="Gene3D" id="2.60.120.260">
    <property type="entry name" value="Galactose-binding domain-like"/>
    <property type="match status" value="1"/>
</dbReference>
<gene>
    <name evidence="20" type="ORF">HNQ40_000934</name>
</gene>
<dbReference type="Proteomes" id="UP000541810">
    <property type="component" value="Unassembled WGS sequence"/>
</dbReference>
<evidence type="ECO:0000256" key="2">
    <source>
        <dbReference type="ARBA" id="ARBA00004371"/>
    </source>
</evidence>
<evidence type="ECO:0000256" key="15">
    <source>
        <dbReference type="ARBA" id="ARBA00041614"/>
    </source>
</evidence>
<keyword evidence="11" id="KW-0458">Lysosome</keyword>
<dbReference type="AlphaFoldDB" id="A0A7X0H4G5"/>
<evidence type="ECO:0000313" key="20">
    <source>
        <dbReference type="EMBL" id="MBB6429128.1"/>
    </source>
</evidence>
<organism evidence="20 21">
    <name type="scientific">Algisphaera agarilytica</name>
    <dbReference type="NCBI Taxonomy" id="1385975"/>
    <lineage>
        <taxon>Bacteria</taxon>
        <taxon>Pseudomonadati</taxon>
        <taxon>Planctomycetota</taxon>
        <taxon>Phycisphaerae</taxon>
        <taxon>Phycisphaerales</taxon>
        <taxon>Phycisphaeraceae</taxon>
        <taxon>Algisphaera</taxon>
    </lineage>
</organism>
<dbReference type="GO" id="GO:0005975">
    <property type="term" value="P:carbohydrate metabolic process"/>
    <property type="evidence" value="ECO:0007669"/>
    <property type="project" value="InterPro"/>
</dbReference>
<keyword evidence="9 20" id="KW-0378">Hydrolase</keyword>
<proteinExistence type="inferred from homology"/>
<reference evidence="20 21" key="1">
    <citation type="submission" date="2020-08" db="EMBL/GenBank/DDBJ databases">
        <title>Genomic Encyclopedia of Type Strains, Phase IV (KMG-IV): sequencing the most valuable type-strain genomes for metagenomic binning, comparative biology and taxonomic classification.</title>
        <authorList>
            <person name="Goeker M."/>
        </authorList>
    </citation>
    <scope>NUCLEOTIDE SEQUENCE [LARGE SCALE GENOMIC DNA]</scope>
    <source>
        <strain evidence="20 21">DSM 103725</strain>
    </source>
</reference>